<comment type="pathway">
    <text evidence="8">Cofactor biosynthesis; adenosylcobalamin biosynthesis; cob(II)yrinate a,c-diamide from sirohydrochlorin (anaerobic route): step 10/10.</text>
</comment>
<organism evidence="11 12">
    <name type="scientific">Singulisphaera acidiphila (strain ATCC BAA-1392 / DSM 18658 / VKM B-2454 / MOB10)</name>
    <dbReference type="NCBI Taxonomy" id="886293"/>
    <lineage>
        <taxon>Bacteria</taxon>
        <taxon>Pseudomonadati</taxon>
        <taxon>Planctomycetota</taxon>
        <taxon>Planctomycetia</taxon>
        <taxon>Isosphaerales</taxon>
        <taxon>Isosphaeraceae</taxon>
        <taxon>Singulisphaera</taxon>
    </lineage>
</organism>
<dbReference type="STRING" id="886293.Sinac_5979"/>
<keyword evidence="12" id="KW-1185">Reference proteome</keyword>
<evidence type="ECO:0000313" key="12">
    <source>
        <dbReference type="Proteomes" id="UP000010798"/>
    </source>
</evidence>
<feature type="domain" description="CobB/CobQ-like glutamine amidotransferase" evidence="10">
    <location>
        <begin position="252"/>
        <end position="443"/>
    </location>
</feature>
<evidence type="ECO:0000256" key="5">
    <source>
        <dbReference type="ARBA" id="ARBA00022840"/>
    </source>
</evidence>
<name>L0DMN8_SINAD</name>
<dbReference type="CDD" id="cd03130">
    <property type="entry name" value="GATase1_CobB"/>
    <property type="match status" value="1"/>
</dbReference>
<keyword evidence="6 8" id="KW-0460">Magnesium</keyword>
<keyword evidence="2 8" id="KW-0169">Cobalamin biosynthesis</keyword>
<dbReference type="KEGG" id="saci:Sinac_5979"/>
<comment type="similarity">
    <text evidence="8">Belongs to the CobB/CbiA family.</text>
</comment>
<dbReference type="Gene3D" id="3.40.50.300">
    <property type="entry name" value="P-loop containing nucleotide triphosphate hydrolases"/>
    <property type="match status" value="2"/>
</dbReference>
<evidence type="ECO:0000313" key="11">
    <source>
        <dbReference type="EMBL" id="AGA30090.1"/>
    </source>
</evidence>
<dbReference type="InterPro" id="IPR029062">
    <property type="entry name" value="Class_I_gatase-like"/>
</dbReference>
<gene>
    <name evidence="8" type="primary">cbiA</name>
    <name evidence="11" type="ordered locus">Sinac_5979</name>
</gene>
<protein>
    <recommendedName>
        <fullName evidence="8">Cobyrinate a,c-diamide synthase</fullName>
        <ecNumber evidence="8">6.3.5.11</ecNumber>
    </recommendedName>
    <alternativeName>
        <fullName evidence="8">Cobyrinic acid a,c-diamide synthetase</fullName>
    </alternativeName>
</protein>
<keyword evidence="3 8" id="KW-0436">Ligase</keyword>
<evidence type="ECO:0000256" key="6">
    <source>
        <dbReference type="ARBA" id="ARBA00022842"/>
    </source>
</evidence>
<evidence type="ECO:0000256" key="1">
    <source>
        <dbReference type="ARBA" id="ARBA00001946"/>
    </source>
</evidence>
<evidence type="ECO:0000256" key="8">
    <source>
        <dbReference type="HAMAP-Rule" id="MF_00027"/>
    </source>
</evidence>
<dbReference type="Pfam" id="PF01656">
    <property type="entry name" value="CbiA"/>
    <property type="match status" value="1"/>
</dbReference>
<proteinExistence type="inferred from homology"/>
<dbReference type="PANTHER" id="PTHR43873:SF1">
    <property type="entry name" value="COBYRINATE A,C-DIAMIDE SYNTHASE"/>
    <property type="match status" value="1"/>
</dbReference>
<comment type="miscellaneous">
    <text evidence="8">The a and c carboxylates of cobyrinate are activated for nucleophilic attack via formation of a phosphorylated intermediate by ATP. CbiA catalyzes first the amidation of the c-carboxylate, and then that of the a-carboxylate.</text>
</comment>
<keyword evidence="7 8" id="KW-0315">Glutamine amidotransferase</keyword>
<dbReference type="PROSITE" id="PS51274">
    <property type="entry name" value="GATASE_COBBQ"/>
    <property type="match status" value="1"/>
</dbReference>
<dbReference type="CDD" id="cd05388">
    <property type="entry name" value="CobB_N"/>
    <property type="match status" value="1"/>
</dbReference>
<dbReference type="Proteomes" id="UP000010798">
    <property type="component" value="Chromosome"/>
</dbReference>
<keyword evidence="5 8" id="KW-0067">ATP-binding</keyword>
<evidence type="ECO:0000256" key="2">
    <source>
        <dbReference type="ARBA" id="ARBA00022573"/>
    </source>
</evidence>
<dbReference type="AlphaFoldDB" id="L0DMN8"/>
<dbReference type="PANTHER" id="PTHR43873">
    <property type="entry name" value="COBYRINATE A,C-DIAMIDE SYNTHASE"/>
    <property type="match status" value="1"/>
</dbReference>
<dbReference type="InterPro" id="IPR002586">
    <property type="entry name" value="CobQ/CobB/MinD/ParA_Nub-bd_dom"/>
</dbReference>
<dbReference type="InterPro" id="IPR011698">
    <property type="entry name" value="GATase_3"/>
</dbReference>
<dbReference type="Gene3D" id="3.40.50.880">
    <property type="match status" value="1"/>
</dbReference>
<dbReference type="HAMAP" id="MF_00027">
    <property type="entry name" value="CobB_CbiA"/>
    <property type="match status" value="1"/>
</dbReference>
<evidence type="ECO:0000259" key="10">
    <source>
        <dbReference type="Pfam" id="PF07685"/>
    </source>
</evidence>
<dbReference type="NCBIfam" id="TIGR00379">
    <property type="entry name" value="cobB"/>
    <property type="match status" value="1"/>
</dbReference>
<dbReference type="SUPFAM" id="SSF52540">
    <property type="entry name" value="P-loop containing nucleoside triphosphate hydrolases"/>
    <property type="match status" value="1"/>
</dbReference>
<dbReference type="RefSeq" id="WP_015249182.1">
    <property type="nucleotide sequence ID" value="NC_019892.1"/>
</dbReference>
<dbReference type="Pfam" id="PF07685">
    <property type="entry name" value="GATase_3"/>
    <property type="match status" value="1"/>
</dbReference>
<feature type="domain" description="CobQ/CobB/MinD/ParA nucleotide binding" evidence="9">
    <location>
        <begin position="6"/>
        <end position="193"/>
    </location>
</feature>
<dbReference type="GO" id="GO:0005524">
    <property type="term" value="F:ATP binding"/>
    <property type="evidence" value="ECO:0007669"/>
    <property type="project" value="UniProtKB-UniRule"/>
</dbReference>
<evidence type="ECO:0000256" key="7">
    <source>
        <dbReference type="ARBA" id="ARBA00022962"/>
    </source>
</evidence>
<dbReference type="GO" id="GO:0009236">
    <property type="term" value="P:cobalamin biosynthetic process"/>
    <property type="evidence" value="ECO:0007669"/>
    <property type="project" value="UniProtKB-UniRule"/>
</dbReference>
<reference evidence="11 12" key="1">
    <citation type="submission" date="2012-02" db="EMBL/GenBank/DDBJ databases">
        <title>Complete sequence of chromosome of Singulisphaera acidiphila DSM 18658.</title>
        <authorList>
            <consortium name="US DOE Joint Genome Institute (JGI-PGF)"/>
            <person name="Lucas S."/>
            <person name="Copeland A."/>
            <person name="Lapidus A."/>
            <person name="Glavina del Rio T."/>
            <person name="Dalin E."/>
            <person name="Tice H."/>
            <person name="Bruce D."/>
            <person name="Goodwin L."/>
            <person name="Pitluck S."/>
            <person name="Peters L."/>
            <person name="Ovchinnikova G."/>
            <person name="Chertkov O."/>
            <person name="Kyrpides N."/>
            <person name="Mavromatis K."/>
            <person name="Ivanova N."/>
            <person name="Brettin T."/>
            <person name="Detter J.C."/>
            <person name="Han C."/>
            <person name="Larimer F."/>
            <person name="Land M."/>
            <person name="Hauser L."/>
            <person name="Markowitz V."/>
            <person name="Cheng J.-F."/>
            <person name="Hugenholtz P."/>
            <person name="Woyke T."/>
            <person name="Wu D."/>
            <person name="Tindall B."/>
            <person name="Pomrenke H."/>
            <person name="Brambilla E."/>
            <person name="Klenk H.-P."/>
            <person name="Eisen J.A."/>
        </authorList>
    </citation>
    <scope>NUCLEOTIDE SEQUENCE [LARGE SCALE GENOMIC DNA]</scope>
    <source>
        <strain evidence="12">ATCC BAA-1392 / DSM 18658 / VKM B-2454 / MOB10</strain>
    </source>
</reference>
<sequence length="462" mass="49223">MTTPAVIVAGTHSGSGKTTVTLAILAALTRRGVRVQGFKVGPDFIDPGHQTRITGRPSRNLDTWLLDPPALAETFRNGTVGADLAVIEGVMGLFDGRGGLDESGSTADLARQLGLPVVLVVDARGLARSIVPLVLGFARFDESVRVEGIVANNVGSHRHYAEYLAPGLRAEASDLSLLGYLARNELLSIPSRHLGLWTAEELALDSSLANALADVAESTLDLDRLVELARIPNLVPPSESAAPGPRARPTVRVGLARDHAFCFYYEDNLDQLRAAGAEIVPFSPLNDPELPPGIDLVYLGGGYPEIHAARLAANDAMRASIRSFHAQGGTILAECGGMMACTQFLRDLEGKDHALWGLIPARAVMQSKLAALGYVSVIAERDTVLGREGTTVRGHEFHYSQLEPLASLRYATSLNRPGRESKPDGIQIGGLLAGYAHLHFGSNGRVAATLLESSRTSWKNST</sequence>
<evidence type="ECO:0000256" key="3">
    <source>
        <dbReference type="ARBA" id="ARBA00022598"/>
    </source>
</evidence>
<feature type="site" description="Increases nucleophilicity of active site Cys" evidence="8">
    <location>
        <position position="437"/>
    </location>
</feature>
<accession>L0DMN8</accession>
<dbReference type="InterPro" id="IPR027417">
    <property type="entry name" value="P-loop_NTPase"/>
</dbReference>
<comment type="cofactor">
    <cofactor evidence="1 8">
        <name>Mg(2+)</name>
        <dbReference type="ChEBI" id="CHEBI:18420"/>
    </cofactor>
</comment>
<evidence type="ECO:0000256" key="4">
    <source>
        <dbReference type="ARBA" id="ARBA00022741"/>
    </source>
</evidence>
<comment type="domain">
    <text evidence="8">Comprises of two domains. The C-terminal domain contains the binding site for glutamine and catalyzes the hydrolysis of this substrate to glutamate and ammonia. The N-terminal domain is anticipated to bind ATP and cobyrinate and catalyzes the ultimate synthesis of the diamide product. The ammonia produced via the glutaminase domain is probably translocated to the adjacent domain via a molecular tunnel, where it reacts with an activated intermediate.</text>
</comment>
<dbReference type="GO" id="GO:0042242">
    <property type="term" value="F:cobyrinic acid a,c-diamide synthase activity"/>
    <property type="evidence" value="ECO:0007669"/>
    <property type="project" value="UniProtKB-UniRule"/>
</dbReference>
<evidence type="ECO:0000259" key="9">
    <source>
        <dbReference type="Pfam" id="PF01656"/>
    </source>
</evidence>
<keyword evidence="4 8" id="KW-0547">Nucleotide-binding</keyword>
<dbReference type="UniPathway" id="UPA00148">
    <property type="reaction ID" value="UER00231"/>
</dbReference>
<dbReference type="OrthoDB" id="9764035at2"/>
<comment type="function">
    <text evidence="8">Catalyzes the ATP-dependent amidation of the two carboxylate groups at positions a and c of cobyrinate, using either L-glutamine or ammonia as the nitrogen source.</text>
</comment>
<dbReference type="HOGENOM" id="CLU_022752_2_0_0"/>
<comment type="catalytic activity">
    <reaction evidence="8">
        <text>cob(II)yrinate + 2 L-glutamine + 2 ATP + 2 H2O = cob(II)yrinate a,c diamide + 2 L-glutamate + 2 ADP + 2 phosphate + 2 H(+)</text>
        <dbReference type="Rhea" id="RHEA:26289"/>
        <dbReference type="ChEBI" id="CHEBI:15377"/>
        <dbReference type="ChEBI" id="CHEBI:15378"/>
        <dbReference type="ChEBI" id="CHEBI:29985"/>
        <dbReference type="ChEBI" id="CHEBI:30616"/>
        <dbReference type="ChEBI" id="CHEBI:43474"/>
        <dbReference type="ChEBI" id="CHEBI:58359"/>
        <dbReference type="ChEBI" id="CHEBI:58537"/>
        <dbReference type="ChEBI" id="CHEBI:58894"/>
        <dbReference type="ChEBI" id="CHEBI:456216"/>
        <dbReference type="EC" id="6.3.5.11"/>
    </reaction>
</comment>
<dbReference type="NCBIfam" id="NF002204">
    <property type="entry name" value="PRK01077.1"/>
    <property type="match status" value="1"/>
</dbReference>
<dbReference type="EMBL" id="CP003364">
    <property type="protein sequence ID" value="AGA30090.1"/>
    <property type="molecule type" value="Genomic_DNA"/>
</dbReference>
<dbReference type="InterPro" id="IPR004484">
    <property type="entry name" value="CbiA/CobB_synth"/>
</dbReference>
<dbReference type="SUPFAM" id="SSF52317">
    <property type="entry name" value="Class I glutamine amidotransferase-like"/>
    <property type="match status" value="1"/>
</dbReference>
<feature type="active site" description="Nucleophile" evidence="8">
    <location>
        <position position="335"/>
    </location>
</feature>
<dbReference type="EC" id="6.3.5.11" evidence="8"/>
<dbReference type="eggNOG" id="COG1797">
    <property type="taxonomic scope" value="Bacteria"/>
</dbReference>